<keyword evidence="1" id="KW-0143">Chaperone</keyword>
<dbReference type="PANTHER" id="PTHR12329">
    <property type="entry name" value="BCL2-ASSOCIATED ATHANOGENE"/>
    <property type="match status" value="1"/>
</dbReference>
<dbReference type="SMART" id="SM00264">
    <property type="entry name" value="BAG"/>
    <property type="match status" value="1"/>
</dbReference>
<feature type="compositionally biased region" description="Polar residues" evidence="2">
    <location>
        <begin position="511"/>
        <end position="522"/>
    </location>
</feature>
<feature type="compositionally biased region" description="Polar residues" evidence="2">
    <location>
        <begin position="247"/>
        <end position="261"/>
    </location>
</feature>
<dbReference type="STRING" id="12957.A0A158NM14"/>
<dbReference type="SUPFAM" id="SSF63491">
    <property type="entry name" value="BAG domain"/>
    <property type="match status" value="1"/>
</dbReference>
<dbReference type="GO" id="GO:0050821">
    <property type="term" value="P:protein stabilization"/>
    <property type="evidence" value="ECO:0007669"/>
    <property type="project" value="TreeGrafter"/>
</dbReference>
<dbReference type="InterPro" id="IPR039773">
    <property type="entry name" value="BAG_chaperone_regulator"/>
</dbReference>
<feature type="compositionally biased region" description="Low complexity" evidence="2">
    <location>
        <begin position="580"/>
        <end position="590"/>
    </location>
</feature>
<feature type="compositionally biased region" description="Low complexity" evidence="2">
    <location>
        <begin position="122"/>
        <end position="133"/>
    </location>
</feature>
<dbReference type="PANTHER" id="PTHR12329:SF5">
    <property type="entry name" value="STARVIN, ISOFORM E"/>
    <property type="match status" value="1"/>
</dbReference>
<protein>
    <recommendedName>
        <fullName evidence="3">BAG domain-containing protein</fullName>
    </recommendedName>
</protein>
<dbReference type="EMBL" id="ADTU01020139">
    <property type="status" value="NOT_ANNOTATED_CDS"/>
    <property type="molecule type" value="Genomic_DNA"/>
</dbReference>
<feature type="compositionally biased region" description="Low complexity" evidence="2">
    <location>
        <begin position="141"/>
        <end position="158"/>
    </location>
</feature>
<dbReference type="GO" id="GO:0000774">
    <property type="term" value="F:adenyl-nucleotide exchange factor activity"/>
    <property type="evidence" value="ECO:0007669"/>
    <property type="project" value="TreeGrafter"/>
</dbReference>
<keyword evidence="5" id="KW-1185">Reference proteome</keyword>
<dbReference type="AlphaFoldDB" id="A0A158NM14"/>
<feature type="region of interest" description="Disordered" evidence="2">
    <location>
        <begin position="92"/>
        <end position="444"/>
    </location>
</feature>
<dbReference type="GO" id="GO:0016020">
    <property type="term" value="C:membrane"/>
    <property type="evidence" value="ECO:0007669"/>
    <property type="project" value="TreeGrafter"/>
</dbReference>
<feature type="compositionally biased region" description="Basic and acidic residues" evidence="2">
    <location>
        <begin position="631"/>
        <end position="647"/>
    </location>
</feature>
<dbReference type="EMBL" id="ADTU01020140">
    <property type="status" value="NOT_ANNOTATED_CDS"/>
    <property type="molecule type" value="Genomic_DNA"/>
</dbReference>
<feature type="domain" description="BAG" evidence="3">
    <location>
        <begin position="433"/>
        <end position="511"/>
    </location>
</feature>
<organism evidence="4 5">
    <name type="scientific">Atta cephalotes</name>
    <name type="common">Leafcutter ant</name>
    <dbReference type="NCBI Taxonomy" id="12957"/>
    <lineage>
        <taxon>Eukaryota</taxon>
        <taxon>Metazoa</taxon>
        <taxon>Ecdysozoa</taxon>
        <taxon>Arthropoda</taxon>
        <taxon>Hexapoda</taxon>
        <taxon>Insecta</taxon>
        <taxon>Pterygota</taxon>
        <taxon>Neoptera</taxon>
        <taxon>Endopterygota</taxon>
        <taxon>Hymenoptera</taxon>
        <taxon>Apocrita</taxon>
        <taxon>Aculeata</taxon>
        <taxon>Formicoidea</taxon>
        <taxon>Formicidae</taxon>
        <taxon>Myrmicinae</taxon>
        <taxon>Atta</taxon>
    </lineage>
</organism>
<feature type="region of interest" description="Disordered" evidence="2">
    <location>
        <begin position="511"/>
        <end position="720"/>
    </location>
</feature>
<dbReference type="EMBL" id="ADTU01020143">
    <property type="status" value="NOT_ANNOTATED_CDS"/>
    <property type="molecule type" value="Genomic_DNA"/>
</dbReference>
<dbReference type="InParanoid" id="A0A158NM14"/>
<dbReference type="PROSITE" id="PS51035">
    <property type="entry name" value="BAG"/>
    <property type="match status" value="1"/>
</dbReference>
<feature type="compositionally biased region" description="Polar residues" evidence="2">
    <location>
        <begin position="591"/>
        <end position="603"/>
    </location>
</feature>
<evidence type="ECO:0000256" key="2">
    <source>
        <dbReference type="SAM" id="MobiDB-lite"/>
    </source>
</evidence>
<reference evidence="4" key="2">
    <citation type="submission" date="2016-04" db="UniProtKB">
        <authorList>
            <consortium name="EnsemblMetazoa"/>
        </authorList>
    </citation>
    <scope>IDENTIFICATION</scope>
</reference>
<evidence type="ECO:0000313" key="5">
    <source>
        <dbReference type="Proteomes" id="UP000005205"/>
    </source>
</evidence>
<dbReference type="GO" id="GO:0051087">
    <property type="term" value="F:protein-folding chaperone binding"/>
    <property type="evidence" value="ECO:0007669"/>
    <property type="project" value="InterPro"/>
</dbReference>
<accession>A0A158NM14</accession>
<dbReference type="InterPro" id="IPR036533">
    <property type="entry name" value="BAG_dom_sf"/>
</dbReference>
<evidence type="ECO:0000313" key="4">
    <source>
        <dbReference type="EnsemblMetazoa" id="XP_012058572.1"/>
    </source>
</evidence>
<proteinExistence type="predicted"/>
<feature type="compositionally biased region" description="Polar residues" evidence="2">
    <location>
        <begin position="290"/>
        <end position="300"/>
    </location>
</feature>
<feature type="compositionally biased region" description="Basic and acidic residues" evidence="2">
    <location>
        <begin position="654"/>
        <end position="676"/>
    </location>
</feature>
<dbReference type="KEGG" id="acep:105621724"/>
<dbReference type="OrthoDB" id="333905at2759"/>
<name>A0A158NM14_ATTCE</name>
<dbReference type="GO" id="GO:0005829">
    <property type="term" value="C:cytosol"/>
    <property type="evidence" value="ECO:0007669"/>
    <property type="project" value="TreeGrafter"/>
</dbReference>
<dbReference type="EnsemblMetazoa" id="XM_012203182.1">
    <property type="protein sequence ID" value="XP_012058572.1"/>
    <property type="gene ID" value="LOC105621724"/>
</dbReference>
<feature type="region of interest" description="Disordered" evidence="2">
    <location>
        <begin position="35"/>
        <end position="55"/>
    </location>
</feature>
<evidence type="ECO:0000259" key="3">
    <source>
        <dbReference type="PROSITE" id="PS51035"/>
    </source>
</evidence>
<gene>
    <name evidence="4" type="primary">105621724</name>
</gene>
<dbReference type="eggNOG" id="KOG4361">
    <property type="taxonomic scope" value="Eukaryota"/>
</dbReference>
<feature type="compositionally biased region" description="Basic and acidic residues" evidence="2">
    <location>
        <begin position="189"/>
        <end position="204"/>
    </location>
</feature>
<sequence length="720" mass="82349">MSFYFPDSPRFADRLSGMSDDELLREMKQRFNKDKGDTFFESDRPTRADSFDRPFPHFPRGFPFDDHADVFERPRSDGIRAHLDDLAARHPEFAEHLRGPPWPFSGSLLRDRRRRRRGSGGSNNDDQQQQGQQHQDEDARSQASGSSAASGASAVSSHSGGGGEHDSTSSSAIPQYGLRNTVDIGQQQRRRDMETSPEKDERGQRSMSAPPTESWQQQQSQQPGQEQQLPPQPGQGQKFVSRVDITPQHNQQRAQSPSKPASNVRHIPIFVEGRDVPVMPKVATDDAPPSTFQQRQSSPPSHHFDRSSPPAHHFHRPSHFNERFSRQQWPPSHFQDAFYKPSSFEQPMRRQFQSQHQQPQYYYQQPQQQQQPQYHHPQQPQQQQQQQQPQHYYEQHHQQQQTQQSQPQPHQEQQQQQQQQETSKPKPPVPKDPLERVAQVQKDVDDLAEQVQRYVGDSRQDKEYMYLDEMLTRELIKLDDIETEGRENVRQARKNAIKSIQDTISLLETKTPIANQQEQQPTVHKVAQEYSEKDQQGKEISHISEPMEVDAKQEKLSNEPIPLPPVPSSPTKTKVESSESESAATAVESANQNIIPTGQQITEQKTENPVMPVAEQPVALTDESTKCAVETSKESKPSDGKDEKQQKDALQTIENKHETLKQQTKEMIEGKTEMNDGQRSSTESPRLQKKAKKTKKKEQQQQPVSEQAIPLPPPPTESAK</sequence>
<reference evidence="5" key="1">
    <citation type="journal article" date="2011" name="PLoS Genet.">
        <title>The genome sequence of the leaf-cutter ant Atta cephalotes reveals insights into its obligate symbiotic lifestyle.</title>
        <authorList>
            <person name="Suen G."/>
            <person name="Teiling C."/>
            <person name="Li L."/>
            <person name="Holt C."/>
            <person name="Abouheif E."/>
            <person name="Bornberg-Bauer E."/>
            <person name="Bouffard P."/>
            <person name="Caldera E.J."/>
            <person name="Cash E."/>
            <person name="Cavanaugh A."/>
            <person name="Denas O."/>
            <person name="Elhaik E."/>
            <person name="Fave M.J."/>
            <person name="Gadau J."/>
            <person name="Gibson J.D."/>
            <person name="Graur D."/>
            <person name="Grubbs K.J."/>
            <person name="Hagen D.E."/>
            <person name="Harkins T.T."/>
            <person name="Helmkampf M."/>
            <person name="Hu H."/>
            <person name="Johnson B.R."/>
            <person name="Kim J."/>
            <person name="Marsh S.E."/>
            <person name="Moeller J.A."/>
            <person name="Munoz-Torres M.C."/>
            <person name="Murphy M.C."/>
            <person name="Naughton M.C."/>
            <person name="Nigam S."/>
            <person name="Overson R."/>
            <person name="Rajakumar R."/>
            <person name="Reese J.T."/>
            <person name="Scott J.J."/>
            <person name="Smith C.R."/>
            <person name="Tao S."/>
            <person name="Tsutsui N.D."/>
            <person name="Viljakainen L."/>
            <person name="Wissler L."/>
            <person name="Yandell M.D."/>
            <person name="Zimmer F."/>
            <person name="Taylor J."/>
            <person name="Slater S.C."/>
            <person name="Clifton S.W."/>
            <person name="Warren W.C."/>
            <person name="Elsik C.G."/>
            <person name="Smith C.D."/>
            <person name="Weinstock G.M."/>
            <person name="Gerardo N.M."/>
            <person name="Currie C.R."/>
        </authorList>
    </citation>
    <scope>NUCLEOTIDE SEQUENCE [LARGE SCALE GENOMIC DNA]</scope>
</reference>
<dbReference type="InterPro" id="IPR003103">
    <property type="entry name" value="BAG_domain"/>
</dbReference>
<feature type="compositionally biased region" description="Low complexity" evidence="2">
    <location>
        <begin position="216"/>
        <end position="237"/>
    </location>
</feature>
<feature type="compositionally biased region" description="Basic and acidic residues" evidence="2">
    <location>
        <begin position="526"/>
        <end position="542"/>
    </location>
</feature>
<dbReference type="Proteomes" id="UP000005205">
    <property type="component" value="Unassembled WGS sequence"/>
</dbReference>
<feature type="compositionally biased region" description="Pro residues" evidence="2">
    <location>
        <begin position="710"/>
        <end position="720"/>
    </location>
</feature>
<feature type="compositionally biased region" description="Low complexity" evidence="2">
    <location>
        <begin position="353"/>
        <end position="420"/>
    </location>
</feature>
<evidence type="ECO:0000256" key="1">
    <source>
        <dbReference type="ARBA" id="ARBA00023186"/>
    </source>
</evidence>
<dbReference type="GO" id="GO:0005634">
    <property type="term" value="C:nucleus"/>
    <property type="evidence" value="ECO:0007669"/>
    <property type="project" value="TreeGrafter"/>
</dbReference>
<dbReference type="EMBL" id="ADTU01020142">
    <property type="status" value="NOT_ANNOTATED_CDS"/>
    <property type="molecule type" value="Genomic_DNA"/>
</dbReference>
<feature type="compositionally biased region" description="Basic residues" evidence="2">
    <location>
        <begin position="687"/>
        <end position="696"/>
    </location>
</feature>
<feature type="compositionally biased region" description="Polar residues" evidence="2">
    <location>
        <begin position="205"/>
        <end position="215"/>
    </location>
</feature>
<dbReference type="Pfam" id="PF02179">
    <property type="entry name" value="BAG"/>
    <property type="match status" value="1"/>
</dbReference>
<dbReference type="Gene3D" id="1.20.58.120">
    <property type="entry name" value="BAG domain"/>
    <property type="match status" value="1"/>
</dbReference>
<dbReference type="EMBL" id="ADTU01020141">
    <property type="status" value="NOT_ANNOTATED_CDS"/>
    <property type="molecule type" value="Genomic_DNA"/>
</dbReference>